<dbReference type="InterPro" id="IPR032508">
    <property type="entry name" value="FecR_C"/>
</dbReference>
<dbReference type="InterPro" id="IPR012373">
    <property type="entry name" value="Ferrdict_sens_TM"/>
</dbReference>
<dbReference type="Pfam" id="PF16344">
    <property type="entry name" value="FecR_C"/>
    <property type="match status" value="1"/>
</dbReference>
<keyword evidence="5" id="KW-1185">Reference proteome</keyword>
<feature type="transmembrane region" description="Helical" evidence="1">
    <location>
        <begin position="87"/>
        <end position="110"/>
    </location>
</feature>
<feature type="domain" description="Protein FecR C-terminal" evidence="3">
    <location>
        <begin position="267"/>
        <end position="329"/>
    </location>
</feature>
<dbReference type="RefSeq" id="WP_186960198.1">
    <property type="nucleotide sequence ID" value="NZ_JACOOI010000017.1"/>
</dbReference>
<dbReference type="Gene3D" id="3.55.50.30">
    <property type="match status" value="1"/>
</dbReference>
<dbReference type="EMBL" id="JACOOI010000017">
    <property type="protein sequence ID" value="MBC5644297.1"/>
    <property type="molecule type" value="Genomic_DNA"/>
</dbReference>
<keyword evidence="1" id="KW-1133">Transmembrane helix</keyword>
<dbReference type="PIRSF" id="PIRSF018266">
    <property type="entry name" value="FecR"/>
    <property type="match status" value="1"/>
</dbReference>
<sequence length="351" mass="40195">MEEQRKYIEEPDASFLLSYIGGSASEEERSIVENWLHDKEDNEQILLQVAHIYHAQYTHRRIEQRDSLKAFGKVQERIRQHVWKKNVYRFSSVAACIAVGFFLSTLLSWWNTTDSEADVQMVTVRSNPGMRTSCNLPDGTVAYLNSGSTLIYPVPYDKDKRAVTLDGEGYFKVTHDSKKPFIVSVADGKMRVKVLGTEFNLQAYREEGLIKTTLVSGKVNIEAKKENGTVVRQELSPSMKATYDLSAGKINLETVNPAYEIAWIEGKLMFYNSPLPEVLRDLSYFYNVKFEVQDPLIKSYYFTGTFMEKQLSQILDYLKISSGIDYKIRQITGDDSKGIKHTVVELTNKRK</sequence>
<evidence type="ECO:0000259" key="3">
    <source>
        <dbReference type="Pfam" id="PF16344"/>
    </source>
</evidence>
<dbReference type="PANTHER" id="PTHR30273">
    <property type="entry name" value="PERIPLASMIC SIGNAL SENSOR AND SIGMA FACTOR ACTIVATOR FECR-RELATED"/>
    <property type="match status" value="1"/>
</dbReference>
<dbReference type="PANTHER" id="PTHR30273:SF2">
    <property type="entry name" value="PROTEIN FECR"/>
    <property type="match status" value="1"/>
</dbReference>
<gene>
    <name evidence="4" type="ORF">H8S77_15570</name>
</gene>
<dbReference type="Pfam" id="PF04773">
    <property type="entry name" value="FecR"/>
    <property type="match status" value="1"/>
</dbReference>
<proteinExistence type="predicted"/>
<keyword evidence="1" id="KW-0812">Transmembrane</keyword>
<name>A0ABR7E3H4_9BACT</name>
<reference evidence="4 5" key="1">
    <citation type="submission" date="2020-08" db="EMBL/GenBank/DDBJ databases">
        <title>Genome public.</title>
        <authorList>
            <person name="Liu C."/>
            <person name="Sun Q."/>
        </authorList>
    </citation>
    <scope>NUCLEOTIDE SEQUENCE [LARGE SCALE GENOMIC DNA]</scope>
    <source>
        <strain evidence="4 5">BX2</strain>
    </source>
</reference>
<evidence type="ECO:0000256" key="1">
    <source>
        <dbReference type="SAM" id="Phobius"/>
    </source>
</evidence>
<comment type="caution">
    <text evidence="4">The sequence shown here is derived from an EMBL/GenBank/DDBJ whole genome shotgun (WGS) entry which is preliminary data.</text>
</comment>
<evidence type="ECO:0000313" key="5">
    <source>
        <dbReference type="Proteomes" id="UP000644010"/>
    </source>
</evidence>
<dbReference type="Gene3D" id="2.60.120.1440">
    <property type="match status" value="1"/>
</dbReference>
<dbReference type="InterPro" id="IPR006860">
    <property type="entry name" value="FecR"/>
</dbReference>
<evidence type="ECO:0000313" key="4">
    <source>
        <dbReference type="EMBL" id="MBC5644297.1"/>
    </source>
</evidence>
<feature type="domain" description="FecR protein" evidence="2">
    <location>
        <begin position="123"/>
        <end position="219"/>
    </location>
</feature>
<dbReference type="Proteomes" id="UP000644010">
    <property type="component" value="Unassembled WGS sequence"/>
</dbReference>
<organism evidence="4 5">
    <name type="scientific">Parabacteroides segnis</name>
    <dbReference type="NCBI Taxonomy" id="2763058"/>
    <lineage>
        <taxon>Bacteria</taxon>
        <taxon>Pseudomonadati</taxon>
        <taxon>Bacteroidota</taxon>
        <taxon>Bacteroidia</taxon>
        <taxon>Bacteroidales</taxon>
        <taxon>Tannerellaceae</taxon>
        <taxon>Parabacteroides</taxon>
    </lineage>
</organism>
<keyword evidence="1" id="KW-0472">Membrane</keyword>
<accession>A0ABR7E3H4</accession>
<evidence type="ECO:0000259" key="2">
    <source>
        <dbReference type="Pfam" id="PF04773"/>
    </source>
</evidence>
<protein>
    <submittedName>
        <fullName evidence="4">DUF4974 domain-containing protein</fullName>
    </submittedName>
</protein>